<gene>
    <name evidence="1" type="ORF">CTI12_AA610970</name>
</gene>
<dbReference type="Proteomes" id="UP000245207">
    <property type="component" value="Unassembled WGS sequence"/>
</dbReference>
<organism evidence="1 2">
    <name type="scientific">Artemisia annua</name>
    <name type="common">Sweet wormwood</name>
    <dbReference type="NCBI Taxonomy" id="35608"/>
    <lineage>
        <taxon>Eukaryota</taxon>
        <taxon>Viridiplantae</taxon>
        <taxon>Streptophyta</taxon>
        <taxon>Embryophyta</taxon>
        <taxon>Tracheophyta</taxon>
        <taxon>Spermatophyta</taxon>
        <taxon>Magnoliopsida</taxon>
        <taxon>eudicotyledons</taxon>
        <taxon>Gunneridae</taxon>
        <taxon>Pentapetalae</taxon>
        <taxon>asterids</taxon>
        <taxon>campanulids</taxon>
        <taxon>Asterales</taxon>
        <taxon>Asteraceae</taxon>
        <taxon>Asteroideae</taxon>
        <taxon>Anthemideae</taxon>
        <taxon>Artemisiinae</taxon>
        <taxon>Artemisia</taxon>
    </lineage>
</organism>
<comment type="caution">
    <text evidence="1">The sequence shown here is derived from an EMBL/GenBank/DDBJ whole genome shotgun (WGS) entry which is preliminary data.</text>
</comment>
<sequence length="165" mass="18927">MWWNFTGDLILLSVKSHDCIDFIGKISSNNVQEPKAKAALIWMLGEYAQDMQDAPFALEGLIKDWEDETSREMKLHESLHGPSLTGSDWASSIDTSDPGFTPLHDSQSSRYSVHPRITTDFKTEHHFGDYAMRNKLDVLSTNPVDDRLQKLQKRPVDKLKYYLLN</sequence>
<dbReference type="Gene3D" id="1.25.10.10">
    <property type="entry name" value="Leucine-rich Repeat Variant"/>
    <property type="match status" value="1"/>
</dbReference>
<protein>
    <submittedName>
        <fullName evidence="1">AP-1, 2,4 complex subunit beta</fullName>
    </submittedName>
</protein>
<dbReference type="STRING" id="35608.A0A2U1KEI9"/>
<evidence type="ECO:0000313" key="1">
    <source>
        <dbReference type="EMBL" id="PWA35187.1"/>
    </source>
</evidence>
<accession>A0A2U1KEI9</accession>
<dbReference type="AlphaFoldDB" id="A0A2U1KEI9"/>
<dbReference type="InterPro" id="IPR011989">
    <property type="entry name" value="ARM-like"/>
</dbReference>
<dbReference type="OrthoDB" id="10254310at2759"/>
<proteinExistence type="predicted"/>
<keyword evidence="2" id="KW-1185">Reference proteome</keyword>
<dbReference type="EMBL" id="PKPP01020499">
    <property type="protein sequence ID" value="PWA35187.1"/>
    <property type="molecule type" value="Genomic_DNA"/>
</dbReference>
<name>A0A2U1KEI9_ARTAN</name>
<reference evidence="1 2" key="1">
    <citation type="journal article" date="2018" name="Mol. Plant">
        <title>The genome of Artemisia annua provides insight into the evolution of Asteraceae family and artemisinin biosynthesis.</title>
        <authorList>
            <person name="Shen Q."/>
            <person name="Zhang L."/>
            <person name="Liao Z."/>
            <person name="Wang S."/>
            <person name="Yan T."/>
            <person name="Shi P."/>
            <person name="Liu M."/>
            <person name="Fu X."/>
            <person name="Pan Q."/>
            <person name="Wang Y."/>
            <person name="Lv Z."/>
            <person name="Lu X."/>
            <person name="Zhang F."/>
            <person name="Jiang W."/>
            <person name="Ma Y."/>
            <person name="Chen M."/>
            <person name="Hao X."/>
            <person name="Li L."/>
            <person name="Tang Y."/>
            <person name="Lv G."/>
            <person name="Zhou Y."/>
            <person name="Sun X."/>
            <person name="Brodelius P.E."/>
            <person name="Rose J.K.C."/>
            <person name="Tang K."/>
        </authorList>
    </citation>
    <scope>NUCLEOTIDE SEQUENCE [LARGE SCALE GENOMIC DNA]</scope>
    <source>
        <strain evidence="2">cv. Huhao1</strain>
        <tissue evidence="1">Leaf</tissue>
    </source>
</reference>
<evidence type="ECO:0000313" key="2">
    <source>
        <dbReference type="Proteomes" id="UP000245207"/>
    </source>
</evidence>